<dbReference type="Pfam" id="PF09953">
    <property type="entry name" value="DUF2187"/>
    <property type="match status" value="1"/>
</dbReference>
<proteinExistence type="predicted"/>
<dbReference type="AlphaFoldDB" id="A0A4R2BF12"/>
<gene>
    <name evidence="1" type="ORF">EV146_106237</name>
</gene>
<dbReference type="InterPro" id="IPR014722">
    <property type="entry name" value="Rib_uL2_dom2"/>
</dbReference>
<dbReference type="OrthoDB" id="2887719at2"/>
<name>A0A4R2BF12_9BACI</name>
<dbReference type="EMBL" id="SLVV01000006">
    <property type="protein sequence ID" value="TCN25035.1"/>
    <property type="molecule type" value="Genomic_DNA"/>
</dbReference>
<protein>
    <submittedName>
        <fullName evidence="1">Uncharacterized protein DUF2187</fullName>
    </submittedName>
</protein>
<accession>A0A4R2BF12</accession>
<evidence type="ECO:0000313" key="1">
    <source>
        <dbReference type="EMBL" id="TCN25035.1"/>
    </source>
</evidence>
<dbReference type="Gene3D" id="2.30.30.30">
    <property type="match status" value="1"/>
</dbReference>
<dbReference type="SUPFAM" id="SSF50104">
    <property type="entry name" value="Translation proteins SH3-like domain"/>
    <property type="match status" value="1"/>
</dbReference>
<sequence>MAAEQAETKAESIKKADIGDMIEIKKGEEKGKKGKVVAIRENSVIVEIGRNPKKNEPIKTVVNHKNYKLAK</sequence>
<dbReference type="InterPro" id="IPR008991">
    <property type="entry name" value="Translation_prot_SH3-like_sf"/>
</dbReference>
<organism evidence="1 2">
    <name type="scientific">Mesobacillus foraminis</name>
    <dbReference type="NCBI Taxonomy" id="279826"/>
    <lineage>
        <taxon>Bacteria</taxon>
        <taxon>Bacillati</taxon>
        <taxon>Bacillota</taxon>
        <taxon>Bacilli</taxon>
        <taxon>Bacillales</taxon>
        <taxon>Bacillaceae</taxon>
        <taxon>Mesobacillus</taxon>
    </lineage>
</organism>
<dbReference type="InterPro" id="IPR018690">
    <property type="entry name" value="DUF2187"/>
</dbReference>
<keyword evidence="2" id="KW-1185">Reference proteome</keyword>
<comment type="caution">
    <text evidence="1">The sequence shown here is derived from an EMBL/GenBank/DDBJ whole genome shotgun (WGS) entry which is preliminary data.</text>
</comment>
<reference evidence="1 2" key="1">
    <citation type="journal article" date="2015" name="Stand. Genomic Sci.">
        <title>Genomic Encyclopedia of Bacterial and Archaeal Type Strains, Phase III: the genomes of soil and plant-associated and newly described type strains.</title>
        <authorList>
            <person name="Whitman W.B."/>
            <person name="Woyke T."/>
            <person name="Klenk H.P."/>
            <person name="Zhou Y."/>
            <person name="Lilburn T.G."/>
            <person name="Beck B.J."/>
            <person name="De Vos P."/>
            <person name="Vandamme P."/>
            <person name="Eisen J.A."/>
            <person name="Garrity G."/>
            <person name="Hugenholtz P."/>
            <person name="Kyrpides N.C."/>
        </authorList>
    </citation>
    <scope>NUCLEOTIDE SEQUENCE [LARGE SCALE GENOMIC DNA]</scope>
    <source>
        <strain evidence="1 2">CV53</strain>
    </source>
</reference>
<evidence type="ECO:0000313" key="2">
    <source>
        <dbReference type="Proteomes" id="UP000295689"/>
    </source>
</evidence>
<dbReference type="RefSeq" id="WP_121612321.1">
    <property type="nucleotide sequence ID" value="NZ_CP033044.1"/>
</dbReference>
<dbReference type="Proteomes" id="UP000295689">
    <property type="component" value="Unassembled WGS sequence"/>
</dbReference>